<organism evidence="1 2">
    <name type="scientific">Mythimna loreyi</name>
    <dbReference type="NCBI Taxonomy" id="667449"/>
    <lineage>
        <taxon>Eukaryota</taxon>
        <taxon>Metazoa</taxon>
        <taxon>Ecdysozoa</taxon>
        <taxon>Arthropoda</taxon>
        <taxon>Hexapoda</taxon>
        <taxon>Insecta</taxon>
        <taxon>Pterygota</taxon>
        <taxon>Neoptera</taxon>
        <taxon>Endopterygota</taxon>
        <taxon>Lepidoptera</taxon>
        <taxon>Glossata</taxon>
        <taxon>Ditrysia</taxon>
        <taxon>Noctuoidea</taxon>
        <taxon>Noctuidae</taxon>
        <taxon>Noctuinae</taxon>
        <taxon>Hadenini</taxon>
        <taxon>Mythimna</taxon>
    </lineage>
</organism>
<keyword evidence="2" id="KW-1185">Reference proteome</keyword>
<accession>A0ACC2QSE1</accession>
<reference evidence="1" key="1">
    <citation type="submission" date="2023-03" db="EMBL/GenBank/DDBJ databases">
        <title>Chromosome-level genomes of two armyworms, Mythimna separata and Mythimna loreyi, provide insights into the biosynthesis and reception of sex pheromones.</title>
        <authorList>
            <person name="Zhao H."/>
        </authorList>
    </citation>
    <scope>NUCLEOTIDE SEQUENCE</scope>
    <source>
        <strain evidence="1">BeijingLab</strain>
    </source>
</reference>
<evidence type="ECO:0000313" key="2">
    <source>
        <dbReference type="Proteomes" id="UP001231649"/>
    </source>
</evidence>
<proteinExistence type="predicted"/>
<comment type="caution">
    <text evidence="1">The sequence shown here is derived from an EMBL/GenBank/DDBJ whole genome shotgun (WGS) entry which is preliminary data.</text>
</comment>
<sequence length="914" mass="106099">MYYLFNFLIFTAICRVDSGQFDRYSGKKIEIAQAKELRLKNATERCSIDLKPCTPHEGSRIDGTCNNYKYPTRGSAKGPYLRFLKPDYANDRDIRMNRHGKPLPSARKVRTELHSTGRVEDKVTFNVAAVHMMEFIHRDISIMDGPLDYLKRRQYCCSKIGDKDPKCIPIRVPEDDPYLKVTDIRCLNFSRAETFQDSGCTPEIILPEQINYQTPVIDLSTIYGVDYKALHKIRKFEHGLLILERRENRYVPLNITANKTYLSSEMLEDMKNNIISNIKDDMMIKLTMSMINKNYTVANMTTDLLANLSSDMLDGKFKMPDFMSEKKPDKYNDIMYDVMPKIMSNFTNNMKSIDEKQLVNMTANELVDTIANTLANSMIGMVLDMVTSAAPNVNESICIQNNDTETICYQFGFPEVGNYDLRTTALTIFFLREHNRLARALYEINPCWKDDRLFKVARQINIATASNIFMYELLPALLGYRNMVNHGLISENVEHVRTYDEEAVPLVYAEFDIAVRYFHTFLDGRIKTYSENYHYKDEYSYSETLFRSGLLEKGQILEELNRGLFHQYAAKIDDIQDPDISESYYGKKLQKAHDLPAIDIQRGRDMGVRGYNDYRHMCGLKPAKKFADLIGFMEIEKVEALKKLYEKVDDIDLLAGIMSENHIQGIHVGPTLFCIMTKQLQIFRYSDRFWFERGDQFHSFSLDQLHEIRKTNIARLACDNAEGIKYLQPQAFMSVRPGNMPVPCSHIEGPDLTKWSDGNCHRHNKYSHKDPFRSMGYKLSHEEPHRSMGYKHSDEEPHRSMGYKHSGEEPHRSMDYKHSGEEPHRSMGYKYPHEEPHRSMGHKNSHKEPHRDIGYKYSHEEPHRTMGYKDKETYYGSSSEDAPDSTGPVTDFSSFFDNLLSYKHPSQDQGYILM</sequence>
<dbReference type="Proteomes" id="UP001231649">
    <property type="component" value="Chromosome 8"/>
</dbReference>
<protein>
    <submittedName>
        <fullName evidence="1">Uncharacterized protein</fullName>
    </submittedName>
</protein>
<evidence type="ECO:0000313" key="1">
    <source>
        <dbReference type="EMBL" id="KAJ8724520.1"/>
    </source>
</evidence>
<name>A0ACC2QSE1_9NEOP</name>
<gene>
    <name evidence="1" type="ORF">PYW08_015994</name>
</gene>
<dbReference type="EMBL" id="CM056784">
    <property type="protein sequence ID" value="KAJ8724520.1"/>
    <property type="molecule type" value="Genomic_DNA"/>
</dbReference>